<dbReference type="PANTHER" id="PTHR41161">
    <property type="entry name" value="PROTEIN NCBP2AS2"/>
    <property type="match status" value="1"/>
</dbReference>
<proteinExistence type="predicted"/>
<protein>
    <submittedName>
        <fullName evidence="1">NCBP2-AS2 protein</fullName>
    </submittedName>
</protein>
<dbReference type="InterPro" id="IPR042407">
    <property type="entry name" value="NCBP2-AS2"/>
</dbReference>
<reference evidence="1" key="1">
    <citation type="submission" date="2022-01" db="EMBL/GenBank/DDBJ databases">
        <authorList>
            <person name="Braso-Vives M."/>
        </authorList>
    </citation>
    <scope>NUCLEOTIDE SEQUENCE</scope>
</reference>
<evidence type="ECO:0000313" key="2">
    <source>
        <dbReference type="Proteomes" id="UP000838412"/>
    </source>
</evidence>
<dbReference type="EMBL" id="OV696697">
    <property type="protein sequence ID" value="CAH1241506.1"/>
    <property type="molecule type" value="Genomic_DNA"/>
</dbReference>
<keyword evidence="2" id="KW-1185">Reference proteome</keyword>
<gene>
    <name evidence="1" type="primary">NCBP2-AS2</name>
    <name evidence="1" type="ORF">BLAG_LOCUS5124</name>
</gene>
<dbReference type="PANTHER" id="PTHR41161:SF1">
    <property type="entry name" value="PROTEIN NCBP2AS2"/>
    <property type="match status" value="1"/>
</dbReference>
<name>A0A8J9YTL8_BRALA</name>
<dbReference type="AlphaFoldDB" id="A0A8J9YTL8"/>
<dbReference type="OrthoDB" id="5950777at2759"/>
<accession>A0A8J9YTL8</accession>
<sequence>MPLRTLLRFLANHPQVVERLSETYVIRRLAQLTAYVITRGKIRMEDEVAKLNKSSEGAVQRASSFKSTFMREIEEGMKEANKKLKDQERNK</sequence>
<dbReference type="Proteomes" id="UP000838412">
    <property type="component" value="Chromosome 12"/>
</dbReference>
<organism evidence="1 2">
    <name type="scientific">Branchiostoma lanceolatum</name>
    <name type="common">Common lancelet</name>
    <name type="synonym">Amphioxus lanceolatum</name>
    <dbReference type="NCBI Taxonomy" id="7740"/>
    <lineage>
        <taxon>Eukaryota</taxon>
        <taxon>Metazoa</taxon>
        <taxon>Chordata</taxon>
        <taxon>Cephalochordata</taxon>
        <taxon>Leptocardii</taxon>
        <taxon>Amphioxiformes</taxon>
        <taxon>Branchiostomatidae</taxon>
        <taxon>Branchiostoma</taxon>
    </lineage>
</organism>
<evidence type="ECO:0000313" key="1">
    <source>
        <dbReference type="EMBL" id="CAH1241506.1"/>
    </source>
</evidence>